<gene>
    <name evidence="1" type="ORF">Glove_450g20</name>
</gene>
<evidence type="ECO:0000313" key="2">
    <source>
        <dbReference type="Proteomes" id="UP000266861"/>
    </source>
</evidence>
<comment type="caution">
    <text evidence="1">The sequence shown here is derived from an EMBL/GenBank/DDBJ whole genome shotgun (WGS) entry which is preliminary data.</text>
</comment>
<organism evidence="1 2">
    <name type="scientific">Diversispora epigaea</name>
    <dbReference type="NCBI Taxonomy" id="1348612"/>
    <lineage>
        <taxon>Eukaryota</taxon>
        <taxon>Fungi</taxon>
        <taxon>Fungi incertae sedis</taxon>
        <taxon>Mucoromycota</taxon>
        <taxon>Glomeromycotina</taxon>
        <taxon>Glomeromycetes</taxon>
        <taxon>Diversisporales</taxon>
        <taxon>Diversisporaceae</taxon>
        <taxon>Diversispora</taxon>
    </lineage>
</organism>
<name>A0A397GQ50_9GLOM</name>
<dbReference type="Proteomes" id="UP000266861">
    <property type="component" value="Unassembled WGS sequence"/>
</dbReference>
<sequence length="129" mass="15240">MDSKFYNVSSDSKFNAWETSKIKSLLDEDIHQTISGKEVVTYLYLIMQHLMENMQKMLNLKISGKGKFKNRIISDGIIQSMHLPDDRPKGIRLILEEYKLWFERGLNYIRSDHKKYSLKTIVVQSYFSL</sequence>
<reference evidence="1 2" key="1">
    <citation type="submission" date="2018-08" db="EMBL/GenBank/DDBJ databases">
        <title>Genome and evolution of the arbuscular mycorrhizal fungus Diversispora epigaea (formerly Glomus versiforme) and its bacterial endosymbionts.</title>
        <authorList>
            <person name="Sun X."/>
            <person name="Fei Z."/>
            <person name="Harrison M."/>
        </authorList>
    </citation>
    <scope>NUCLEOTIDE SEQUENCE [LARGE SCALE GENOMIC DNA]</scope>
    <source>
        <strain evidence="1 2">IT104</strain>
    </source>
</reference>
<proteinExistence type="predicted"/>
<dbReference type="EMBL" id="PQFF01000394">
    <property type="protein sequence ID" value="RHZ53152.1"/>
    <property type="molecule type" value="Genomic_DNA"/>
</dbReference>
<keyword evidence="2" id="KW-1185">Reference proteome</keyword>
<evidence type="ECO:0000313" key="1">
    <source>
        <dbReference type="EMBL" id="RHZ53152.1"/>
    </source>
</evidence>
<protein>
    <submittedName>
        <fullName evidence="1">Uncharacterized protein</fullName>
    </submittedName>
</protein>
<accession>A0A397GQ50</accession>
<dbReference type="AlphaFoldDB" id="A0A397GQ50"/>